<dbReference type="AlphaFoldDB" id="A0A9P7Z0X0"/>
<gene>
    <name evidence="2" type="ORF">BJ878DRAFT_510299</name>
</gene>
<name>A0A9P7Z0X0_9HELO</name>
<accession>A0A9P7Z0X0</accession>
<organism evidence="2 3">
    <name type="scientific">Calycina marina</name>
    <dbReference type="NCBI Taxonomy" id="1763456"/>
    <lineage>
        <taxon>Eukaryota</taxon>
        <taxon>Fungi</taxon>
        <taxon>Dikarya</taxon>
        <taxon>Ascomycota</taxon>
        <taxon>Pezizomycotina</taxon>
        <taxon>Leotiomycetes</taxon>
        <taxon>Helotiales</taxon>
        <taxon>Pezizellaceae</taxon>
        <taxon>Calycina</taxon>
    </lineage>
</organism>
<comment type="caution">
    <text evidence="2">The sequence shown here is derived from an EMBL/GenBank/DDBJ whole genome shotgun (WGS) entry which is preliminary data.</text>
</comment>
<keyword evidence="1" id="KW-0472">Membrane</keyword>
<feature type="transmembrane region" description="Helical" evidence="1">
    <location>
        <begin position="41"/>
        <end position="58"/>
    </location>
</feature>
<proteinExistence type="predicted"/>
<sequence>MAMHYPFLLHALLETPAAINFLLRPLQQISTPAPQAEAIIRQYGVLLFVSVIIAAIFIKRPVDSASRHVSGALALYHLAPTARAFSRILTGDVVSGSAIGGPKLHVVVHLGCFLGLLELYINGRAG</sequence>
<dbReference type="EMBL" id="MU253969">
    <property type="protein sequence ID" value="KAG9243548.1"/>
    <property type="molecule type" value="Genomic_DNA"/>
</dbReference>
<keyword evidence="1" id="KW-0812">Transmembrane</keyword>
<evidence type="ECO:0000313" key="3">
    <source>
        <dbReference type="Proteomes" id="UP000887226"/>
    </source>
</evidence>
<keyword evidence="3" id="KW-1185">Reference proteome</keyword>
<reference evidence="2" key="1">
    <citation type="journal article" date="2021" name="IMA Fungus">
        <title>Genomic characterization of three marine fungi, including Emericellopsis atlantica sp. nov. with signatures of a generalist lifestyle and marine biomass degradation.</title>
        <authorList>
            <person name="Hagestad O.C."/>
            <person name="Hou L."/>
            <person name="Andersen J.H."/>
            <person name="Hansen E.H."/>
            <person name="Altermark B."/>
            <person name="Li C."/>
            <person name="Kuhnert E."/>
            <person name="Cox R.J."/>
            <person name="Crous P.W."/>
            <person name="Spatafora J.W."/>
            <person name="Lail K."/>
            <person name="Amirebrahimi M."/>
            <person name="Lipzen A."/>
            <person name="Pangilinan J."/>
            <person name="Andreopoulos W."/>
            <person name="Hayes R.D."/>
            <person name="Ng V."/>
            <person name="Grigoriev I.V."/>
            <person name="Jackson S.A."/>
            <person name="Sutton T.D.S."/>
            <person name="Dobson A.D.W."/>
            <person name="Rama T."/>
        </authorList>
    </citation>
    <scope>NUCLEOTIDE SEQUENCE</scope>
    <source>
        <strain evidence="2">TRa3180A</strain>
    </source>
</reference>
<dbReference type="Proteomes" id="UP000887226">
    <property type="component" value="Unassembled WGS sequence"/>
</dbReference>
<evidence type="ECO:0000256" key="1">
    <source>
        <dbReference type="SAM" id="Phobius"/>
    </source>
</evidence>
<protein>
    <submittedName>
        <fullName evidence="2">Uncharacterized protein</fullName>
    </submittedName>
</protein>
<evidence type="ECO:0000313" key="2">
    <source>
        <dbReference type="EMBL" id="KAG9243548.1"/>
    </source>
</evidence>
<dbReference type="OrthoDB" id="2590756at2759"/>
<keyword evidence="1" id="KW-1133">Transmembrane helix</keyword>